<evidence type="ECO:0000313" key="2">
    <source>
        <dbReference type="Proteomes" id="UP000821853"/>
    </source>
</evidence>
<evidence type="ECO:0000313" key="1">
    <source>
        <dbReference type="EMBL" id="KAH9377836.1"/>
    </source>
</evidence>
<dbReference type="EMBL" id="JABSTR010000008">
    <property type="protein sequence ID" value="KAH9377836.1"/>
    <property type="molecule type" value="Genomic_DNA"/>
</dbReference>
<gene>
    <name evidence="1" type="ORF">HPB48_006509</name>
</gene>
<evidence type="ECO:0008006" key="3">
    <source>
        <dbReference type="Google" id="ProtNLM"/>
    </source>
</evidence>
<proteinExistence type="predicted"/>
<keyword evidence="2" id="KW-1185">Reference proteome</keyword>
<dbReference type="Pfam" id="PF14223">
    <property type="entry name" value="Retrotran_gag_2"/>
    <property type="match status" value="1"/>
</dbReference>
<reference evidence="1 2" key="1">
    <citation type="journal article" date="2020" name="Cell">
        <title>Large-Scale Comparative Analyses of Tick Genomes Elucidate Their Genetic Diversity and Vector Capacities.</title>
        <authorList>
            <consortium name="Tick Genome and Microbiome Consortium (TIGMIC)"/>
            <person name="Jia N."/>
            <person name="Wang J."/>
            <person name="Shi W."/>
            <person name="Du L."/>
            <person name="Sun Y."/>
            <person name="Zhan W."/>
            <person name="Jiang J.F."/>
            <person name="Wang Q."/>
            <person name="Zhang B."/>
            <person name="Ji P."/>
            <person name="Bell-Sakyi L."/>
            <person name="Cui X.M."/>
            <person name="Yuan T.T."/>
            <person name="Jiang B.G."/>
            <person name="Yang W.F."/>
            <person name="Lam T.T."/>
            <person name="Chang Q.C."/>
            <person name="Ding S.J."/>
            <person name="Wang X.J."/>
            <person name="Zhu J.G."/>
            <person name="Ruan X.D."/>
            <person name="Zhao L."/>
            <person name="Wei J.T."/>
            <person name="Ye R.Z."/>
            <person name="Que T.C."/>
            <person name="Du C.H."/>
            <person name="Zhou Y.H."/>
            <person name="Cheng J.X."/>
            <person name="Dai P.F."/>
            <person name="Guo W.B."/>
            <person name="Han X.H."/>
            <person name="Huang E.J."/>
            <person name="Li L.F."/>
            <person name="Wei W."/>
            <person name="Gao Y.C."/>
            <person name="Liu J.Z."/>
            <person name="Shao H.Z."/>
            <person name="Wang X."/>
            <person name="Wang C.C."/>
            <person name="Yang T.C."/>
            <person name="Huo Q.B."/>
            <person name="Li W."/>
            <person name="Chen H.Y."/>
            <person name="Chen S.E."/>
            <person name="Zhou L.G."/>
            <person name="Ni X.B."/>
            <person name="Tian J.H."/>
            <person name="Sheng Y."/>
            <person name="Liu T."/>
            <person name="Pan Y.S."/>
            <person name="Xia L.Y."/>
            <person name="Li J."/>
            <person name="Zhao F."/>
            <person name="Cao W.C."/>
        </authorList>
    </citation>
    <scope>NUCLEOTIDE SEQUENCE [LARGE SCALE GENOMIC DNA]</scope>
    <source>
        <strain evidence="1">HaeL-2018</strain>
    </source>
</reference>
<dbReference type="VEuPathDB" id="VectorBase:HLOH_046807"/>
<sequence length="103" mass="11987">MFGIQFTIKMAASDKFRLPKLAADNYHTWSIRARAALVQNGCWYTIKPGYSEEMKDKEEKVDNKALTFLFLIGEDNCLDDISESKTARETWTTLEEMHSKFRL</sequence>
<organism evidence="1 2">
    <name type="scientific">Haemaphysalis longicornis</name>
    <name type="common">Bush tick</name>
    <dbReference type="NCBI Taxonomy" id="44386"/>
    <lineage>
        <taxon>Eukaryota</taxon>
        <taxon>Metazoa</taxon>
        <taxon>Ecdysozoa</taxon>
        <taxon>Arthropoda</taxon>
        <taxon>Chelicerata</taxon>
        <taxon>Arachnida</taxon>
        <taxon>Acari</taxon>
        <taxon>Parasitiformes</taxon>
        <taxon>Ixodida</taxon>
        <taxon>Ixodoidea</taxon>
        <taxon>Ixodidae</taxon>
        <taxon>Haemaphysalinae</taxon>
        <taxon>Haemaphysalis</taxon>
    </lineage>
</organism>
<comment type="caution">
    <text evidence="1">The sequence shown here is derived from an EMBL/GenBank/DDBJ whole genome shotgun (WGS) entry which is preliminary data.</text>
</comment>
<accession>A0A9J6GUB6</accession>
<protein>
    <recommendedName>
        <fullName evidence="3">DUF4219 domain-containing protein</fullName>
    </recommendedName>
</protein>
<name>A0A9J6GUB6_HAELO</name>
<dbReference type="Proteomes" id="UP000821853">
    <property type="component" value="Unassembled WGS sequence"/>
</dbReference>
<dbReference type="OMA" id="TARETWT"/>
<dbReference type="OrthoDB" id="6418978at2759"/>
<dbReference type="AlphaFoldDB" id="A0A9J6GUB6"/>